<dbReference type="AlphaFoldDB" id="A6VTH3"/>
<sequence length="30" mass="3327">MQALGAAMRKLSQICFGVVKNQTEYQPQVS</sequence>
<dbReference type="eggNOG" id="COG3547">
    <property type="taxonomic scope" value="Bacteria"/>
</dbReference>
<dbReference type="HOGENOM" id="CLU_220097_0_0_6"/>
<dbReference type="KEGG" id="mmw:Mmwyl1_0819"/>
<dbReference type="EMBL" id="CP000749">
    <property type="protein sequence ID" value="ABR69752.1"/>
    <property type="molecule type" value="Genomic_DNA"/>
</dbReference>
<reference evidence="1" key="1">
    <citation type="submission" date="2007-06" db="EMBL/GenBank/DDBJ databases">
        <title>Complete sequence of Marinomonas sp. MWYL1.</title>
        <authorList>
            <consortium name="US DOE Joint Genome Institute"/>
            <person name="Copeland A."/>
            <person name="Lucas S."/>
            <person name="Lapidus A."/>
            <person name="Barry K."/>
            <person name="Glavina del Rio T."/>
            <person name="Dalin E."/>
            <person name="Tice H."/>
            <person name="Pitluck S."/>
            <person name="Kiss H."/>
            <person name="Brettin T."/>
            <person name="Bruce D."/>
            <person name="Detter J.C."/>
            <person name="Han C."/>
            <person name="Schmutz J."/>
            <person name="Larimer F."/>
            <person name="Land M."/>
            <person name="Hauser L."/>
            <person name="Kyrpides N."/>
            <person name="Kim E."/>
            <person name="Johnston A.W.B."/>
            <person name="Todd J.D."/>
            <person name="Rogers R."/>
            <person name="Wexler M."/>
            <person name="Bond P.L."/>
            <person name="Li Y."/>
            <person name="Richardson P."/>
        </authorList>
    </citation>
    <scope>NUCLEOTIDE SEQUENCE [LARGE SCALE GENOMIC DNA]</scope>
    <source>
        <strain evidence="1">MWYL1</strain>
    </source>
</reference>
<name>A6VTH3_MARMS</name>
<proteinExistence type="predicted"/>
<protein>
    <submittedName>
        <fullName evidence="1">Il-IS_3, transposase</fullName>
    </submittedName>
</protein>
<gene>
    <name evidence="1" type="ordered locus">Mmwyl1_0819</name>
</gene>
<evidence type="ECO:0000313" key="1">
    <source>
        <dbReference type="EMBL" id="ABR69752.1"/>
    </source>
</evidence>
<accession>A6VTH3</accession>
<organism evidence="1">
    <name type="scientific">Marinomonas sp. (strain MWYL1)</name>
    <dbReference type="NCBI Taxonomy" id="400668"/>
    <lineage>
        <taxon>Bacteria</taxon>
        <taxon>Pseudomonadati</taxon>
        <taxon>Pseudomonadota</taxon>
        <taxon>Gammaproteobacteria</taxon>
        <taxon>Oceanospirillales</taxon>
        <taxon>Oceanospirillaceae</taxon>
        <taxon>Marinomonas</taxon>
    </lineage>
</organism>